<keyword evidence="2" id="KW-0813">Transport</keyword>
<comment type="similarity">
    <text evidence="1">Belongs to the leucine-binding protein family.</text>
</comment>
<dbReference type="KEGG" id="fpn:ABE65_002385"/>
<dbReference type="SUPFAM" id="SSF53822">
    <property type="entry name" value="Periplasmic binding protein-like I"/>
    <property type="match status" value="1"/>
</dbReference>
<dbReference type="PANTHER" id="PTHR47151:SF2">
    <property type="entry name" value="AMINO ACID BINDING PROTEIN"/>
    <property type="match status" value="1"/>
</dbReference>
<dbReference type="PANTHER" id="PTHR47151">
    <property type="entry name" value="LEU/ILE/VAL-BINDING ABC TRANSPORTER SUBUNIT"/>
    <property type="match status" value="1"/>
</dbReference>
<accession>A0A160IJ85</accession>
<dbReference type="PROSITE" id="PS51257">
    <property type="entry name" value="PROKAR_LIPOPROTEIN"/>
    <property type="match status" value="1"/>
</dbReference>
<name>A0A160IJ85_9BACL</name>
<evidence type="ECO:0000256" key="1">
    <source>
        <dbReference type="ARBA" id="ARBA00010062"/>
    </source>
</evidence>
<keyword evidence="3" id="KW-0732">Signal</keyword>
<dbReference type="PRINTS" id="PR00337">
    <property type="entry name" value="LEUILEVALBP"/>
</dbReference>
<keyword evidence="4" id="KW-0029">Amino-acid transport</keyword>
<dbReference type="Pfam" id="PF13458">
    <property type="entry name" value="Peripla_BP_6"/>
    <property type="match status" value="1"/>
</dbReference>
<dbReference type="Gene3D" id="3.40.50.2300">
    <property type="match status" value="2"/>
</dbReference>
<dbReference type="InterPro" id="IPR028082">
    <property type="entry name" value="Peripla_BP_I"/>
</dbReference>
<proteinExistence type="inferred from homology"/>
<gene>
    <name evidence="5" type="ORF">ABE65_002385</name>
</gene>
<dbReference type="InterPro" id="IPR000709">
    <property type="entry name" value="Leu_Ile_Val-bd"/>
</dbReference>
<keyword evidence="6" id="KW-1185">Reference proteome</keyword>
<dbReference type="AlphaFoldDB" id="A0A160IJ85"/>
<evidence type="ECO:0000256" key="2">
    <source>
        <dbReference type="ARBA" id="ARBA00022448"/>
    </source>
</evidence>
<reference evidence="5 6" key="1">
    <citation type="submission" date="2016-04" db="EMBL/GenBank/DDBJ databases">
        <title>Complete genome sequence of Fictibacillus phosphorivorans G25-29, a strain toxic to nematodes.</title>
        <authorList>
            <person name="Zheng Z."/>
        </authorList>
    </citation>
    <scope>NUCLEOTIDE SEQUENCE [LARGE SCALE GENOMIC DNA]</scope>
    <source>
        <strain evidence="5 6">G25-29</strain>
    </source>
</reference>
<organism evidence="5 6">
    <name type="scientific">Fictibacillus phosphorivorans</name>
    <dbReference type="NCBI Taxonomy" id="1221500"/>
    <lineage>
        <taxon>Bacteria</taxon>
        <taxon>Bacillati</taxon>
        <taxon>Bacillota</taxon>
        <taxon>Bacilli</taxon>
        <taxon>Bacillales</taxon>
        <taxon>Fictibacillaceae</taxon>
        <taxon>Fictibacillus</taxon>
    </lineage>
</organism>
<dbReference type="InterPro" id="IPR028081">
    <property type="entry name" value="Leu-bd"/>
</dbReference>
<dbReference type="CDD" id="cd06342">
    <property type="entry name" value="PBP1_ABC_LIVBP-like"/>
    <property type="match status" value="1"/>
</dbReference>
<dbReference type="RefSeq" id="WP_066391083.1">
    <property type="nucleotide sequence ID" value="NZ_CP015378.1"/>
</dbReference>
<protein>
    <submittedName>
        <fullName evidence="5">Branched chain amino acid ABC transporter substrate-binding protein</fullName>
    </submittedName>
</protein>
<dbReference type="STRING" id="1221500.ABE65_002385"/>
<evidence type="ECO:0000313" key="6">
    <source>
        <dbReference type="Proteomes" id="UP000076623"/>
    </source>
</evidence>
<evidence type="ECO:0000256" key="4">
    <source>
        <dbReference type="ARBA" id="ARBA00022970"/>
    </source>
</evidence>
<dbReference type="GO" id="GO:0006865">
    <property type="term" value="P:amino acid transport"/>
    <property type="evidence" value="ECO:0007669"/>
    <property type="project" value="UniProtKB-KW"/>
</dbReference>
<evidence type="ECO:0000313" key="5">
    <source>
        <dbReference type="EMBL" id="ANC75746.1"/>
    </source>
</evidence>
<sequence>MGIKRGLKVLAVSALSLGLLAGCNSSGSSEGSNGGGGSGKVIKIATQTPLSGGSATLGESIKLGAQLALEENKKKFEDLGYKLQLQPYDDQADPKKGVANAQLIGSDKSILGVVGHLNSGVSIPSSEVYEKYKVPMVSPANTATEVTDRGLKTVNRIVARDDFQGPAGADFAINKLGAKKIFVIQDKTAYGTGLADAFKKAAEDAGAEILGYEGITVGEKDFNGVLTQVLSKKPDLVFFGGLYTEGGQLIRQARDKGIKIPFMGGDGMDSSTLVEIAGDSVKDVYYTSVAADASKSTEGKDFSSKYKEKFNKNVESYSAYGYDSMSVLLKGLEAAIEGSDGDLPAREKVAEEIRKIQDFQGVVTKVGFDDIGDNKFAKVYIYKFSEAKYPGVQEGEISK</sequence>
<dbReference type="Proteomes" id="UP000076623">
    <property type="component" value="Chromosome"/>
</dbReference>
<evidence type="ECO:0000256" key="3">
    <source>
        <dbReference type="ARBA" id="ARBA00022729"/>
    </source>
</evidence>
<dbReference type="EMBL" id="CP015378">
    <property type="protein sequence ID" value="ANC75746.1"/>
    <property type="molecule type" value="Genomic_DNA"/>
</dbReference>